<dbReference type="Proteomes" id="UP000031670">
    <property type="component" value="Unassembled WGS sequence"/>
</dbReference>
<evidence type="ECO:0000313" key="12">
    <source>
        <dbReference type="Proteomes" id="UP000031670"/>
    </source>
</evidence>
<protein>
    <recommendedName>
        <fullName evidence="9">TRAP transporter small permease protein</fullName>
    </recommendedName>
</protein>
<keyword evidence="3" id="KW-1003">Cell membrane</keyword>
<dbReference type="EMBL" id="BBSA01000002">
    <property type="protein sequence ID" value="GAM60989.1"/>
    <property type="molecule type" value="Genomic_DNA"/>
</dbReference>
<comment type="subunit">
    <text evidence="9">The complex comprises the extracytoplasmic solute receptor protein and the two transmembrane proteins.</text>
</comment>
<comment type="caution">
    <text evidence="11">The sequence shown here is derived from an EMBL/GenBank/DDBJ whole genome shotgun (WGS) entry which is preliminary data.</text>
</comment>
<comment type="subcellular location">
    <subcellularLocation>
        <location evidence="1 9">Cell inner membrane</location>
        <topology evidence="1 9">Multi-pass membrane protein</topology>
    </subcellularLocation>
</comment>
<dbReference type="InterPro" id="IPR007387">
    <property type="entry name" value="TRAP_DctQ"/>
</dbReference>
<evidence type="ECO:0000256" key="4">
    <source>
        <dbReference type="ARBA" id="ARBA00022519"/>
    </source>
</evidence>
<feature type="transmembrane region" description="Helical" evidence="9">
    <location>
        <begin position="29"/>
        <end position="53"/>
    </location>
</feature>
<dbReference type="Pfam" id="PF04290">
    <property type="entry name" value="DctQ"/>
    <property type="match status" value="1"/>
</dbReference>
<feature type="transmembrane region" description="Helical" evidence="9">
    <location>
        <begin position="65"/>
        <end position="83"/>
    </location>
</feature>
<feature type="transmembrane region" description="Helical" evidence="9">
    <location>
        <begin position="104"/>
        <end position="124"/>
    </location>
</feature>
<comment type="caution">
    <text evidence="9">Lacks conserved residue(s) required for the propagation of feature annotation.</text>
</comment>
<accession>A0A0B8PDT2</accession>
<name>A0A0B8PDT2_9VIBR</name>
<evidence type="ECO:0000256" key="3">
    <source>
        <dbReference type="ARBA" id="ARBA00022475"/>
    </source>
</evidence>
<keyword evidence="7 9" id="KW-0472">Membrane</keyword>
<dbReference type="InterPro" id="IPR055348">
    <property type="entry name" value="DctQ"/>
</dbReference>
<evidence type="ECO:0000256" key="2">
    <source>
        <dbReference type="ARBA" id="ARBA00022448"/>
    </source>
</evidence>
<evidence type="ECO:0000256" key="9">
    <source>
        <dbReference type="RuleBase" id="RU369079"/>
    </source>
</evidence>
<dbReference type="PANTHER" id="PTHR35011">
    <property type="entry name" value="2,3-DIKETO-L-GULONATE TRAP TRANSPORTER SMALL PERMEASE PROTEIN YIAM"/>
    <property type="match status" value="1"/>
</dbReference>
<evidence type="ECO:0000256" key="1">
    <source>
        <dbReference type="ARBA" id="ARBA00004429"/>
    </source>
</evidence>
<dbReference type="GO" id="GO:0005886">
    <property type="term" value="C:plasma membrane"/>
    <property type="evidence" value="ECO:0007669"/>
    <property type="project" value="UniProtKB-SubCell"/>
</dbReference>
<comment type="function">
    <text evidence="9">Part of the tripartite ATP-independent periplasmic (TRAP) transport system.</text>
</comment>
<evidence type="ECO:0000256" key="7">
    <source>
        <dbReference type="ARBA" id="ARBA00023136"/>
    </source>
</evidence>
<sequence>MFFGYSLIGLLNPFWVNLMKRLINWLDKLVNLVAIASMLTMVVLVFMNVVLRYAFDSGLPWSEEASRIAFVWVVFLGIIIANRDNSHLRVDILVSRLGNLGQKISGFIAGIVTVLVLVSVLIGGSKLIALTRSRPSSYGHSNLCHLHRWRHVLHHSAYRYLYQTI</sequence>
<gene>
    <name evidence="11" type="ORF">JCM19232_3931</name>
</gene>
<comment type="similarity">
    <text evidence="8 9">Belongs to the TRAP transporter small permease family.</text>
</comment>
<dbReference type="GO" id="GO:0015740">
    <property type="term" value="P:C4-dicarboxylate transport"/>
    <property type="evidence" value="ECO:0007669"/>
    <property type="project" value="TreeGrafter"/>
</dbReference>
<keyword evidence="5 9" id="KW-0812">Transmembrane</keyword>
<evidence type="ECO:0000256" key="6">
    <source>
        <dbReference type="ARBA" id="ARBA00022989"/>
    </source>
</evidence>
<reference evidence="11 12" key="1">
    <citation type="submission" date="2015-01" db="EMBL/GenBank/DDBJ databases">
        <title>Vibrio sp. C5 JCM 19232 whole genome shotgun sequence.</title>
        <authorList>
            <person name="Sawabe T."/>
            <person name="Meirelles P."/>
            <person name="Feng G."/>
            <person name="Sayaka M."/>
            <person name="Hattori M."/>
            <person name="Ohkuma M."/>
        </authorList>
    </citation>
    <scope>NUCLEOTIDE SEQUENCE [LARGE SCALE GENOMIC DNA]</scope>
    <source>
        <strain evidence="11 12">JCM19232</strain>
    </source>
</reference>
<keyword evidence="2 9" id="KW-0813">Transport</keyword>
<dbReference type="GO" id="GO:0022857">
    <property type="term" value="F:transmembrane transporter activity"/>
    <property type="evidence" value="ECO:0007669"/>
    <property type="project" value="UniProtKB-UniRule"/>
</dbReference>
<evidence type="ECO:0000313" key="11">
    <source>
        <dbReference type="EMBL" id="GAM60989.1"/>
    </source>
</evidence>
<evidence type="ECO:0000256" key="5">
    <source>
        <dbReference type="ARBA" id="ARBA00022692"/>
    </source>
</evidence>
<proteinExistence type="inferred from homology"/>
<dbReference type="AlphaFoldDB" id="A0A0B8PDT2"/>
<evidence type="ECO:0000259" key="10">
    <source>
        <dbReference type="Pfam" id="PF04290"/>
    </source>
</evidence>
<dbReference type="PANTHER" id="PTHR35011:SF2">
    <property type="entry name" value="2,3-DIKETO-L-GULONATE TRAP TRANSPORTER SMALL PERMEASE PROTEIN YIAM"/>
    <property type="match status" value="1"/>
</dbReference>
<feature type="domain" description="Tripartite ATP-independent periplasmic transporters DctQ component" evidence="10">
    <location>
        <begin position="41"/>
        <end position="132"/>
    </location>
</feature>
<evidence type="ECO:0000256" key="8">
    <source>
        <dbReference type="ARBA" id="ARBA00038436"/>
    </source>
</evidence>
<keyword evidence="6 9" id="KW-1133">Transmembrane helix</keyword>
<organism evidence="11 12">
    <name type="scientific">Vibrio ishigakensis</name>
    <dbReference type="NCBI Taxonomy" id="1481914"/>
    <lineage>
        <taxon>Bacteria</taxon>
        <taxon>Pseudomonadati</taxon>
        <taxon>Pseudomonadota</taxon>
        <taxon>Gammaproteobacteria</taxon>
        <taxon>Vibrionales</taxon>
        <taxon>Vibrionaceae</taxon>
        <taxon>Vibrio</taxon>
    </lineage>
</organism>
<keyword evidence="4 9" id="KW-0997">Cell inner membrane</keyword>
<reference evidence="11 12" key="2">
    <citation type="submission" date="2015-01" db="EMBL/GenBank/DDBJ databases">
        <authorList>
            <consortium name="NBRP consortium"/>
            <person name="Sawabe T."/>
            <person name="Meirelles P."/>
            <person name="Feng G."/>
            <person name="Sayaka M."/>
            <person name="Hattori M."/>
            <person name="Ohkuma M."/>
        </authorList>
    </citation>
    <scope>NUCLEOTIDE SEQUENCE [LARGE SCALE GENOMIC DNA]</scope>
    <source>
        <strain evidence="11 12">JCM19232</strain>
    </source>
</reference>